<dbReference type="PROSITE" id="PS51078">
    <property type="entry name" value="ICLR_ED"/>
    <property type="match status" value="1"/>
</dbReference>
<dbReference type="PROSITE" id="PS51077">
    <property type="entry name" value="HTH_ICLR"/>
    <property type="match status" value="1"/>
</dbReference>
<dbReference type="PANTHER" id="PTHR30136:SF24">
    <property type="entry name" value="HTH-TYPE TRANSCRIPTIONAL REPRESSOR ALLR"/>
    <property type="match status" value="1"/>
</dbReference>
<dbReference type="Proteomes" id="UP000198551">
    <property type="component" value="Unassembled WGS sequence"/>
</dbReference>
<dbReference type="InterPro" id="IPR029016">
    <property type="entry name" value="GAF-like_dom_sf"/>
</dbReference>
<dbReference type="GO" id="GO:0006071">
    <property type="term" value="P:glycerol metabolic process"/>
    <property type="evidence" value="ECO:0007669"/>
    <property type="project" value="UniProtKB-KW"/>
</dbReference>
<evidence type="ECO:0000256" key="3">
    <source>
        <dbReference type="ARBA" id="ARBA00023125"/>
    </source>
</evidence>
<evidence type="ECO:0000259" key="7">
    <source>
        <dbReference type="PROSITE" id="PS51077"/>
    </source>
</evidence>
<proteinExistence type="predicted"/>
<dbReference type="FunFam" id="1.10.10.10:FF:000056">
    <property type="entry name" value="IclR family transcriptional regulator"/>
    <property type="match status" value="1"/>
</dbReference>
<keyword evidence="3" id="KW-0238">DNA-binding</keyword>
<evidence type="ECO:0000259" key="8">
    <source>
        <dbReference type="PROSITE" id="PS51078"/>
    </source>
</evidence>
<dbReference type="InterPro" id="IPR005471">
    <property type="entry name" value="Tscrpt_reg_IclR_N"/>
</dbReference>
<keyword evidence="4" id="KW-0804">Transcription</keyword>
<evidence type="ECO:0000256" key="4">
    <source>
        <dbReference type="ARBA" id="ARBA00023163"/>
    </source>
</evidence>
<keyword evidence="1" id="KW-0319">Glycerol metabolism</keyword>
<dbReference type="AlphaFoldDB" id="A0A1C4ZCE4"/>
<evidence type="ECO:0000256" key="5">
    <source>
        <dbReference type="ARBA" id="ARBA00058938"/>
    </source>
</evidence>
<keyword evidence="10" id="KW-1185">Reference proteome</keyword>
<dbReference type="SMART" id="SM00346">
    <property type="entry name" value="HTH_ICLR"/>
    <property type="match status" value="1"/>
</dbReference>
<gene>
    <name evidence="9" type="ORF">GA0070215_11633</name>
</gene>
<evidence type="ECO:0000256" key="1">
    <source>
        <dbReference type="ARBA" id="ARBA00022798"/>
    </source>
</evidence>
<keyword evidence="2" id="KW-0805">Transcription regulation</keyword>
<dbReference type="Gene3D" id="3.30.450.40">
    <property type="match status" value="1"/>
</dbReference>
<dbReference type="RefSeq" id="WP_018787746.1">
    <property type="nucleotide sequence ID" value="NZ_FMCV01000016.1"/>
</dbReference>
<feature type="domain" description="IclR-ED" evidence="8">
    <location>
        <begin position="73"/>
        <end position="245"/>
    </location>
</feature>
<dbReference type="GO" id="GO:0003700">
    <property type="term" value="F:DNA-binding transcription factor activity"/>
    <property type="evidence" value="ECO:0007669"/>
    <property type="project" value="TreeGrafter"/>
</dbReference>
<dbReference type="GO" id="GO:0045892">
    <property type="term" value="P:negative regulation of DNA-templated transcription"/>
    <property type="evidence" value="ECO:0007669"/>
    <property type="project" value="TreeGrafter"/>
</dbReference>
<dbReference type="InterPro" id="IPR036388">
    <property type="entry name" value="WH-like_DNA-bd_sf"/>
</dbReference>
<dbReference type="SUPFAM" id="SSF55781">
    <property type="entry name" value="GAF domain-like"/>
    <property type="match status" value="1"/>
</dbReference>
<dbReference type="Gene3D" id="1.10.10.10">
    <property type="entry name" value="Winged helix-like DNA-binding domain superfamily/Winged helix DNA-binding domain"/>
    <property type="match status" value="1"/>
</dbReference>
<dbReference type="EMBL" id="FMCV01000016">
    <property type="protein sequence ID" value="SCF30599.1"/>
    <property type="molecule type" value="Genomic_DNA"/>
</dbReference>
<evidence type="ECO:0000313" key="9">
    <source>
        <dbReference type="EMBL" id="SCF30599.1"/>
    </source>
</evidence>
<evidence type="ECO:0000256" key="6">
    <source>
        <dbReference type="ARBA" id="ARBA00070406"/>
    </source>
</evidence>
<protein>
    <recommendedName>
        <fullName evidence="6">Glycerol operon regulatory protein</fullName>
    </recommendedName>
</protein>
<organism evidence="9 10">
    <name type="scientific">Micromonospora marina</name>
    <dbReference type="NCBI Taxonomy" id="307120"/>
    <lineage>
        <taxon>Bacteria</taxon>
        <taxon>Bacillati</taxon>
        <taxon>Actinomycetota</taxon>
        <taxon>Actinomycetes</taxon>
        <taxon>Micromonosporales</taxon>
        <taxon>Micromonosporaceae</taxon>
        <taxon>Micromonospora</taxon>
    </lineage>
</organism>
<dbReference type="PANTHER" id="PTHR30136">
    <property type="entry name" value="HELIX-TURN-HELIX TRANSCRIPTIONAL REGULATOR, ICLR FAMILY"/>
    <property type="match status" value="1"/>
</dbReference>
<dbReference type="InterPro" id="IPR036390">
    <property type="entry name" value="WH_DNA-bd_sf"/>
</dbReference>
<sequence>MTTGGGVARVKSADRTVELLELLAASPDRRTLVDLARDLGIPKSSMHGLLRTLVQRGWVETDSAGLRYGLGVQALRTGSAYLRTDRSIRRLTPVVDRLHRELDATVQLGRVTGGQVVCLVSRERPGAPPAIAAGRHAPAHTTALGRAVLARLTVPTPSRPTNAPGNSHHLDDLVRTAKRGYAVDWHPDGAPACSCVAVAAPPKLGPYDAIGVCVAGSRLTEGQANRIAVAINSAITAALTGRAPTGNRFEISR</sequence>
<evidence type="ECO:0000256" key="2">
    <source>
        <dbReference type="ARBA" id="ARBA00023015"/>
    </source>
</evidence>
<dbReference type="InterPro" id="IPR014757">
    <property type="entry name" value="Tscrpt_reg_IclR_C"/>
</dbReference>
<comment type="function">
    <text evidence="5">May be an activator protein for the gylABX operon.</text>
</comment>
<dbReference type="GO" id="GO:0003677">
    <property type="term" value="F:DNA binding"/>
    <property type="evidence" value="ECO:0007669"/>
    <property type="project" value="UniProtKB-KW"/>
</dbReference>
<reference evidence="10" key="1">
    <citation type="submission" date="2016-06" db="EMBL/GenBank/DDBJ databases">
        <authorList>
            <person name="Varghese N."/>
        </authorList>
    </citation>
    <scope>NUCLEOTIDE SEQUENCE [LARGE SCALE GENOMIC DNA]</scope>
    <source>
        <strain evidence="10">DSM 45555</strain>
    </source>
</reference>
<evidence type="ECO:0000313" key="10">
    <source>
        <dbReference type="Proteomes" id="UP000198551"/>
    </source>
</evidence>
<accession>A0A1C4ZCE4</accession>
<dbReference type="Pfam" id="PF09339">
    <property type="entry name" value="HTH_IclR"/>
    <property type="match status" value="1"/>
</dbReference>
<dbReference type="Pfam" id="PF01614">
    <property type="entry name" value="IclR_C"/>
    <property type="match status" value="1"/>
</dbReference>
<feature type="domain" description="HTH iclR-type" evidence="7">
    <location>
        <begin position="10"/>
        <end position="72"/>
    </location>
</feature>
<dbReference type="InterPro" id="IPR050707">
    <property type="entry name" value="HTH_MetabolicPath_Reg"/>
</dbReference>
<name>A0A1C4ZCE4_9ACTN</name>
<dbReference type="SUPFAM" id="SSF46785">
    <property type="entry name" value="Winged helix' DNA-binding domain"/>
    <property type="match status" value="1"/>
</dbReference>